<dbReference type="InterPro" id="IPR006073">
    <property type="entry name" value="GTP-bd"/>
</dbReference>
<dbReference type="STRING" id="1515439.SAMN06265784_104123"/>
<dbReference type="Pfam" id="PF01926">
    <property type="entry name" value="MMR_HSR1"/>
    <property type="match status" value="1"/>
</dbReference>
<keyword evidence="3" id="KW-1185">Reference proteome</keyword>
<dbReference type="InterPro" id="IPR027417">
    <property type="entry name" value="P-loop_NTPase"/>
</dbReference>
<gene>
    <name evidence="2" type="ORF">SAMN06265784_104123</name>
</gene>
<dbReference type="Proteomes" id="UP000193228">
    <property type="component" value="Unassembled WGS sequence"/>
</dbReference>
<dbReference type="EMBL" id="FXAT01000004">
    <property type="protein sequence ID" value="SMG42952.1"/>
    <property type="molecule type" value="Genomic_DNA"/>
</dbReference>
<accession>A0A1X7KPB3</accession>
<organism evidence="2 3">
    <name type="scientific">Paraburkholderia susongensis</name>
    <dbReference type="NCBI Taxonomy" id="1515439"/>
    <lineage>
        <taxon>Bacteria</taxon>
        <taxon>Pseudomonadati</taxon>
        <taxon>Pseudomonadota</taxon>
        <taxon>Betaproteobacteria</taxon>
        <taxon>Burkholderiales</taxon>
        <taxon>Burkholderiaceae</taxon>
        <taxon>Paraburkholderia</taxon>
    </lineage>
</organism>
<dbReference type="OrthoDB" id="7230468at2"/>
<dbReference type="AlphaFoldDB" id="A0A1X7KPB3"/>
<protein>
    <submittedName>
        <fullName evidence="2">50S ribosome-binding GTPase</fullName>
    </submittedName>
</protein>
<evidence type="ECO:0000313" key="3">
    <source>
        <dbReference type="Proteomes" id="UP000193228"/>
    </source>
</evidence>
<evidence type="ECO:0000313" key="2">
    <source>
        <dbReference type="EMBL" id="SMG42952.1"/>
    </source>
</evidence>
<evidence type="ECO:0000259" key="1">
    <source>
        <dbReference type="Pfam" id="PF01926"/>
    </source>
</evidence>
<sequence length="524" mass="57770">MKADVSNELRFIAEVDAFEFGERDIGQILHSLDAWLAKLDADLQSNLLACTGLKEQSALAAQADAINTVLRKSPQAWSRQWANLESAQTLADSFDDKALLLVFGKFNAGKSSFCNFLADRFVAHGKSAQYFHVEAGSVVETSERFREGATETTSRLQGVRLGEKLVLLDTPGLHSVTPDNAALTQRFIDSADAVIWLTSSTSPGQVQELDELGRELHRNKPLLPVVTRSDMYEEDEVDGEIVKLLCNKTVQGRAQQEADVEARAKEKLVAMGVDAALLKRPVSISAYMAREQRQTQAAMVEAGFERLYAALLSIAEPSLAYKRRKRAEILLHHLEENVLGHLCGEVLPLFAGLRASSQAALDLLERQREQTVNAVWRSVLPTLPALLEKHAAQRDVQAICDSLSRSIHETFSREANEQFADYVIAIEAALAEISFDDKADFESIALTHPEADVREIVGVDYQQLHAALKQAIHANLSRLSSDAGKQCHASIEQLMELAERLKNVLSLHAQDLSGLKSELRAESG</sequence>
<feature type="domain" description="G" evidence="1">
    <location>
        <begin position="101"/>
        <end position="227"/>
    </location>
</feature>
<reference evidence="3" key="1">
    <citation type="submission" date="2017-04" db="EMBL/GenBank/DDBJ databases">
        <authorList>
            <person name="Varghese N."/>
            <person name="Submissions S."/>
        </authorList>
    </citation>
    <scope>NUCLEOTIDE SEQUENCE [LARGE SCALE GENOMIC DNA]</scope>
    <source>
        <strain evidence="3">LMG 29540</strain>
    </source>
</reference>
<dbReference type="SUPFAM" id="SSF52540">
    <property type="entry name" value="P-loop containing nucleoside triphosphate hydrolases"/>
    <property type="match status" value="1"/>
</dbReference>
<name>A0A1X7KPB3_9BURK</name>
<proteinExistence type="predicted"/>
<dbReference type="Gene3D" id="3.40.50.300">
    <property type="entry name" value="P-loop containing nucleotide triphosphate hydrolases"/>
    <property type="match status" value="1"/>
</dbReference>